<organism evidence="10 11">
    <name type="scientific">Dipteronia dyeriana</name>
    <dbReference type="NCBI Taxonomy" id="168575"/>
    <lineage>
        <taxon>Eukaryota</taxon>
        <taxon>Viridiplantae</taxon>
        <taxon>Streptophyta</taxon>
        <taxon>Embryophyta</taxon>
        <taxon>Tracheophyta</taxon>
        <taxon>Spermatophyta</taxon>
        <taxon>Magnoliopsida</taxon>
        <taxon>eudicotyledons</taxon>
        <taxon>Gunneridae</taxon>
        <taxon>Pentapetalae</taxon>
        <taxon>rosids</taxon>
        <taxon>malvids</taxon>
        <taxon>Sapindales</taxon>
        <taxon>Sapindaceae</taxon>
        <taxon>Hippocastanoideae</taxon>
        <taxon>Acereae</taxon>
        <taxon>Dipteronia</taxon>
    </lineage>
</organism>
<dbReference type="SMART" id="SM00367">
    <property type="entry name" value="LRR_CC"/>
    <property type="match status" value="3"/>
</dbReference>
<dbReference type="InterPro" id="IPR001611">
    <property type="entry name" value="Leu-rich_rpt"/>
</dbReference>
<reference evidence="10" key="1">
    <citation type="journal article" date="2023" name="Plant J.">
        <title>Genome sequences and population genomics provide insights into the demographic history, inbreeding, and mutation load of two 'living fossil' tree species of Dipteronia.</title>
        <authorList>
            <person name="Feng Y."/>
            <person name="Comes H.P."/>
            <person name="Chen J."/>
            <person name="Zhu S."/>
            <person name="Lu R."/>
            <person name="Zhang X."/>
            <person name="Li P."/>
            <person name="Qiu J."/>
            <person name="Olsen K.M."/>
            <person name="Qiu Y."/>
        </authorList>
    </citation>
    <scope>NUCLEOTIDE SEQUENCE</scope>
    <source>
        <strain evidence="10">KIB01</strain>
    </source>
</reference>
<dbReference type="Gene3D" id="1.10.8.430">
    <property type="entry name" value="Helical domain of apoptotic protease-activating factors"/>
    <property type="match status" value="2"/>
</dbReference>
<dbReference type="GO" id="GO:0007165">
    <property type="term" value="P:signal transduction"/>
    <property type="evidence" value="ECO:0007669"/>
    <property type="project" value="InterPro"/>
</dbReference>
<dbReference type="InterPro" id="IPR042197">
    <property type="entry name" value="Apaf_helical"/>
</dbReference>
<keyword evidence="11" id="KW-1185">Reference proteome</keyword>
<dbReference type="SMART" id="SM00369">
    <property type="entry name" value="LRR_TYP"/>
    <property type="match status" value="11"/>
</dbReference>
<dbReference type="Pfam" id="PF00560">
    <property type="entry name" value="LRR_1"/>
    <property type="match status" value="2"/>
</dbReference>
<dbReference type="PRINTS" id="PR00364">
    <property type="entry name" value="DISEASERSIST"/>
</dbReference>
<dbReference type="InterPro" id="IPR044974">
    <property type="entry name" value="Disease_R_plants"/>
</dbReference>
<dbReference type="FunFam" id="3.40.50.10140:FF:000007">
    <property type="entry name" value="Disease resistance protein (TIR-NBS-LRR class)"/>
    <property type="match status" value="1"/>
</dbReference>
<dbReference type="Gene3D" id="3.40.50.10140">
    <property type="entry name" value="Toll/interleukin-1 receptor homology (TIR) domain"/>
    <property type="match status" value="1"/>
</dbReference>
<dbReference type="InterPro" id="IPR003591">
    <property type="entry name" value="Leu-rich_rpt_typical-subtyp"/>
</dbReference>
<dbReference type="PROSITE" id="PS50104">
    <property type="entry name" value="TIR"/>
    <property type="match status" value="1"/>
</dbReference>
<feature type="domain" description="TIR" evidence="9">
    <location>
        <begin position="659"/>
        <end position="819"/>
    </location>
</feature>
<dbReference type="SUPFAM" id="SSF52047">
    <property type="entry name" value="RNI-like"/>
    <property type="match status" value="1"/>
</dbReference>
<evidence type="ECO:0000259" key="9">
    <source>
        <dbReference type="PROSITE" id="PS50104"/>
    </source>
</evidence>
<dbReference type="Proteomes" id="UP001280121">
    <property type="component" value="Unassembled WGS sequence"/>
</dbReference>
<dbReference type="InterPro" id="IPR011713">
    <property type="entry name" value="Leu-rich_rpt_3"/>
</dbReference>
<dbReference type="Pfam" id="PF00931">
    <property type="entry name" value="NB-ARC"/>
    <property type="match status" value="2"/>
</dbReference>
<accession>A0AAD9WQW2</accession>
<dbReference type="InterPro" id="IPR006553">
    <property type="entry name" value="Leu-rich_rpt_Cys-con_subtyp"/>
</dbReference>
<keyword evidence="3" id="KW-0677">Repeat</keyword>
<dbReference type="SUPFAM" id="SSF52540">
    <property type="entry name" value="P-loop containing nucleoside triphosphate hydrolases"/>
    <property type="match status" value="2"/>
</dbReference>
<dbReference type="Pfam" id="PF01582">
    <property type="entry name" value="TIR"/>
    <property type="match status" value="1"/>
</dbReference>
<keyword evidence="6" id="KW-0520">NAD</keyword>
<dbReference type="InterPro" id="IPR058192">
    <property type="entry name" value="WHD_ROQ1-like"/>
</dbReference>
<dbReference type="InterPro" id="IPR032675">
    <property type="entry name" value="LRR_dom_sf"/>
</dbReference>
<dbReference type="EMBL" id="JANJYI010000008">
    <property type="protein sequence ID" value="KAK2639030.1"/>
    <property type="molecule type" value="Genomic_DNA"/>
</dbReference>
<dbReference type="InterPro" id="IPR000157">
    <property type="entry name" value="TIR_dom"/>
</dbReference>
<name>A0AAD9WQW2_9ROSI</name>
<dbReference type="InterPro" id="IPR045344">
    <property type="entry name" value="C-JID"/>
</dbReference>
<sequence>MGGIGKTTLAEVIFKLISSQFEGAYFIKNVREKLEKRDGLDYLEREVLSNVLDERNLKLNIPVISPFIKERFRQQQVFIVLDDVDDFRKLTTFVRGFNRFGLGSRIIITSRDRQVLRNCRVSAHNIYEVEGFNHGEALTLFCNYAFIQNHPTKDFMILSKYIVNYAKGNPLALEVLGLSLNGKSKQEWDSALDNLKGIVNSGIFDVFKMSYDILSRDEEKNLFLDIACFFKGYHEDNIAKLLDCKYSLSVLIAKSLITIEKGIVEMHDLLQEMGREIVYRESKKHPGKRSRLWKQDDVISTLRNNMQTPKLKWLFLNGCRRLTEIPNLSCFLSLEELHLKGCESLVGLPSVQQLNNLQYLSLWGCSHVTKIPLISGSIKELDLRKTAIEEVPSSIQSLTNLTVLYLSDCTRLKHISTSICKLKSLSHLDLTDCSQFETFPEILETMEILETLWLDGTAIKELPPSIEHLNGLQELDLSNCSKLDKLPVNLGNLKSLKELSVEGSAVGQLPSSITRLENLKELYSYRCWGLTILPPLSGLCSLTRLDLNNCNLMEIPKDIGSLSSLDELNLRGNKFESLPKSIKHLSKLEYLSIRECKLLRSLTELPVALRRLDAINCEQLCQALPDASEFKLCIHSNCHPKFVSMDNLFSTASSSTLTKKYDVFLSFRGEDTRDGFTSHLYDALCRKQIKAFIDNHELERGDKISPALLRAIEGSKIAVVIFSEDYASSKWCLRELVEIIRCEKIVMPVFYKVNASDVRKQRGSFKDSFAKHKNESQEEVQKWREALTEASNSSGWDSSVTRTDAELVVEIFESISKKLMSECILSSSDFEGLVGIRKRIEPIISLLCLDDKTDVRIIGIWGMGGIGKTTLAEAIFKLISSRFEGACFIKNVREKLEKRDGLDYLEREVLSNVLDERNLKLNIPVISPFIKERLRQQQVFIVLDDVDDFRKLTTFVRGFNRFGLGSRIIITSRDRQVLRNCRVSAHNIYEVEGFNHGEALTLFCNYAFVQNHPTEDFMVLSKCIVNYAKGNPLALEVLGLSLNGKSKQEWDSALDNLKGIVNSGIFDVFKMSYDILSRDEEKNLFLDIACFFKGYHEDNIAKLLDCKYSLSVLIAKSLITIEKGIVEMHDLLQEMGREIVYRESKKHPGKRSRLWKQDDVISTLRNNMGTEEVEGISLDMDIPEDVHLSYQDVFLRCEVFDKMHNLRFLLFKKKYNYTTKSIKVHLLNGLNYLPERLKILQWPEYPLRVLPPKFYPEELVKLDLSCSNIEQLWEGTTQTPKLKWLFLIGCRRLTRIPNLSCFLSLEEVHLQGCESLVDLPSVQQLNKLRYLSLSSCSNVTKTPLISGSIERLGLSKTAIEEVSSSIQSLTNLTGLYLEGCTQLKHISTSICKLKSLHTLCLDGCSELKTFPDILETMGFLKFLGLSGTAIKELPPSIEHLNGLQELDLSDCKNLEMLPSSICNLTSLEALKFSNCLKLDKLPDKLGNLKSLKALTVEGSAIGQLPSSITSLENLKKLYSSGCKGLTILPPLSGLCSLTIIYLNNCDLMEIPEDIGSVSSLKELYLRGNKFESLPKSIKHLSKLEILSIRECNMLRSITELPVALQKMDAINCEQLCQALPDASEFKLCIHSKRHQLVKFLFANSFNLDHKAVSSVFEESLKGSEEPPTEFCIFLPGSEIPDCFSYQNSGSSLNIPVLRQALVNKKFMGFAISAVLGFEEFQYDYIVVRVYYHFETCDDHFVFPPFLYPCYDCNEYLVFIDSDHILLGYYSFSRSYSFSHYLEKLLTIANDSDYVDISLKFYTDPPHHKVKCCAVYPIYSEPIEVIGATIEDIGETSGRSGRSDDNEEQAVPLPKRIRTTQPTN</sequence>
<feature type="region of interest" description="Disordered" evidence="8">
    <location>
        <begin position="1833"/>
        <end position="1863"/>
    </location>
</feature>
<dbReference type="PANTHER" id="PTHR11017">
    <property type="entry name" value="LEUCINE-RICH REPEAT-CONTAINING PROTEIN"/>
    <property type="match status" value="1"/>
</dbReference>
<evidence type="ECO:0000313" key="10">
    <source>
        <dbReference type="EMBL" id="KAK2639030.1"/>
    </source>
</evidence>
<dbReference type="Pfam" id="PF07725">
    <property type="entry name" value="LRR_3"/>
    <property type="match status" value="1"/>
</dbReference>
<dbReference type="Gene3D" id="3.40.50.300">
    <property type="entry name" value="P-loop containing nucleotide triphosphate hydrolases"/>
    <property type="match status" value="2"/>
</dbReference>
<dbReference type="InterPro" id="IPR055414">
    <property type="entry name" value="LRR_R13L4/SHOC2-like"/>
</dbReference>
<dbReference type="Pfam" id="PF20160">
    <property type="entry name" value="C-JID"/>
    <property type="match status" value="1"/>
</dbReference>
<dbReference type="FunFam" id="1.10.8.430:FF:000002">
    <property type="entry name" value="Disease resistance protein (TIR-NBS-LRR class)"/>
    <property type="match status" value="2"/>
</dbReference>
<proteinExistence type="predicted"/>
<keyword evidence="2" id="KW-0433">Leucine-rich repeat</keyword>
<dbReference type="EC" id="3.2.2.6" evidence="1"/>
<evidence type="ECO:0000256" key="6">
    <source>
        <dbReference type="ARBA" id="ARBA00023027"/>
    </source>
</evidence>
<keyword evidence="5" id="KW-0611">Plant defense</keyword>
<keyword evidence="4" id="KW-0378">Hydrolase</keyword>
<dbReference type="SUPFAM" id="SSF52200">
    <property type="entry name" value="Toll/Interleukin receptor TIR domain"/>
    <property type="match status" value="1"/>
</dbReference>
<dbReference type="InterPro" id="IPR027417">
    <property type="entry name" value="P-loop_NTPase"/>
</dbReference>
<dbReference type="PANTHER" id="PTHR11017:SF479">
    <property type="entry name" value="DISEASE RESISTANCE PROTEIN (TIR-NBS-LRR CLASS) FAMILY"/>
    <property type="match status" value="1"/>
</dbReference>
<evidence type="ECO:0000256" key="2">
    <source>
        <dbReference type="ARBA" id="ARBA00022614"/>
    </source>
</evidence>
<dbReference type="GO" id="GO:0043531">
    <property type="term" value="F:ADP binding"/>
    <property type="evidence" value="ECO:0007669"/>
    <property type="project" value="InterPro"/>
</dbReference>
<evidence type="ECO:0000256" key="3">
    <source>
        <dbReference type="ARBA" id="ARBA00022737"/>
    </source>
</evidence>
<dbReference type="GO" id="GO:0051707">
    <property type="term" value="P:response to other organism"/>
    <property type="evidence" value="ECO:0007669"/>
    <property type="project" value="UniProtKB-ARBA"/>
</dbReference>
<dbReference type="Pfam" id="PF13855">
    <property type="entry name" value="LRR_8"/>
    <property type="match status" value="1"/>
</dbReference>
<dbReference type="SUPFAM" id="SSF52058">
    <property type="entry name" value="L domain-like"/>
    <property type="match status" value="2"/>
</dbReference>
<dbReference type="GO" id="GO:0061809">
    <property type="term" value="F:NAD+ nucleosidase activity, cyclic ADP-ribose generating"/>
    <property type="evidence" value="ECO:0007669"/>
    <property type="project" value="UniProtKB-EC"/>
</dbReference>
<comment type="caution">
    <text evidence="10">The sequence shown here is derived from an EMBL/GenBank/DDBJ whole genome shotgun (WGS) entry which is preliminary data.</text>
</comment>
<dbReference type="InterPro" id="IPR002182">
    <property type="entry name" value="NB-ARC"/>
</dbReference>
<dbReference type="Pfam" id="PF23598">
    <property type="entry name" value="LRR_14"/>
    <property type="match status" value="2"/>
</dbReference>
<evidence type="ECO:0000313" key="11">
    <source>
        <dbReference type="Proteomes" id="UP001280121"/>
    </source>
</evidence>
<dbReference type="Gene3D" id="3.80.10.10">
    <property type="entry name" value="Ribonuclease Inhibitor"/>
    <property type="match status" value="6"/>
</dbReference>
<evidence type="ECO:0000256" key="4">
    <source>
        <dbReference type="ARBA" id="ARBA00022801"/>
    </source>
</evidence>
<dbReference type="Pfam" id="PF23282">
    <property type="entry name" value="WHD_ROQ1"/>
    <property type="match status" value="2"/>
</dbReference>
<dbReference type="SMART" id="SM00255">
    <property type="entry name" value="TIR"/>
    <property type="match status" value="1"/>
</dbReference>
<gene>
    <name evidence="10" type="ORF">Ddye_026825</name>
</gene>
<evidence type="ECO:0000256" key="8">
    <source>
        <dbReference type="SAM" id="MobiDB-lite"/>
    </source>
</evidence>
<dbReference type="GO" id="GO:0006952">
    <property type="term" value="P:defense response"/>
    <property type="evidence" value="ECO:0007669"/>
    <property type="project" value="UniProtKB-KW"/>
</dbReference>
<evidence type="ECO:0000256" key="7">
    <source>
        <dbReference type="ARBA" id="ARBA00047304"/>
    </source>
</evidence>
<dbReference type="PROSITE" id="PS51450">
    <property type="entry name" value="LRR"/>
    <property type="match status" value="2"/>
</dbReference>
<evidence type="ECO:0000256" key="5">
    <source>
        <dbReference type="ARBA" id="ARBA00022821"/>
    </source>
</evidence>
<comment type="catalytic activity">
    <reaction evidence="7">
        <text>NAD(+) + H2O = ADP-D-ribose + nicotinamide + H(+)</text>
        <dbReference type="Rhea" id="RHEA:16301"/>
        <dbReference type="ChEBI" id="CHEBI:15377"/>
        <dbReference type="ChEBI" id="CHEBI:15378"/>
        <dbReference type="ChEBI" id="CHEBI:17154"/>
        <dbReference type="ChEBI" id="CHEBI:57540"/>
        <dbReference type="ChEBI" id="CHEBI:57967"/>
        <dbReference type="EC" id="3.2.2.6"/>
    </reaction>
    <physiologicalReaction direction="left-to-right" evidence="7">
        <dbReference type="Rhea" id="RHEA:16302"/>
    </physiologicalReaction>
</comment>
<dbReference type="InterPro" id="IPR035897">
    <property type="entry name" value="Toll_tir_struct_dom_sf"/>
</dbReference>
<protein>
    <recommendedName>
        <fullName evidence="1">ADP-ribosyl cyclase/cyclic ADP-ribose hydrolase</fullName>
        <ecNumber evidence="1">3.2.2.6</ecNumber>
    </recommendedName>
</protein>
<evidence type="ECO:0000256" key="1">
    <source>
        <dbReference type="ARBA" id="ARBA00011982"/>
    </source>
</evidence>